<name>A0ABN2LJ08_9ACTN</name>
<organism evidence="2 3">
    <name type="scientific">Luedemannella flava</name>
    <dbReference type="NCBI Taxonomy" id="349316"/>
    <lineage>
        <taxon>Bacteria</taxon>
        <taxon>Bacillati</taxon>
        <taxon>Actinomycetota</taxon>
        <taxon>Actinomycetes</taxon>
        <taxon>Micromonosporales</taxon>
        <taxon>Micromonosporaceae</taxon>
        <taxon>Luedemannella</taxon>
    </lineage>
</organism>
<dbReference type="EMBL" id="BAAALT010000014">
    <property type="protein sequence ID" value="GAA1788260.1"/>
    <property type="molecule type" value="Genomic_DNA"/>
</dbReference>
<sequence>MPRHKTRQSRWRRMATVDFMETDNEADKRPVASLPIPETAAASDWTLLAAAAGIVASLVLVWRHRRRARQR</sequence>
<keyword evidence="1" id="KW-1133">Transmembrane helix</keyword>
<dbReference type="Proteomes" id="UP001500218">
    <property type="component" value="Unassembled WGS sequence"/>
</dbReference>
<feature type="transmembrane region" description="Helical" evidence="1">
    <location>
        <begin position="45"/>
        <end position="62"/>
    </location>
</feature>
<reference evidence="2 3" key="1">
    <citation type="journal article" date="2019" name="Int. J. Syst. Evol. Microbiol.">
        <title>The Global Catalogue of Microorganisms (GCM) 10K type strain sequencing project: providing services to taxonomists for standard genome sequencing and annotation.</title>
        <authorList>
            <consortium name="The Broad Institute Genomics Platform"/>
            <consortium name="The Broad Institute Genome Sequencing Center for Infectious Disease"/>
            <person name="Wu L."/>
            <person name="Ma J."/>
        </authorList>
    </citation>
    <scope>NUCLEOTIDE SEQUENCE [LARGE SCALE GENOMIC DNA]</scope>
    <source>
        <strain evidence="2 3">JCM 13250</strain>
    </source>
</reference>
<comment type="caution">
    <text evidence="2">The sequence shown here is derived from an EMBL/GenBank/DDBJ whole genome shotgun (WGS) entry which is preliminary data.</text>
</comment>
<protein>
    <recommendedName>
        <fullName evidence="4">LPXTG cell wall anchor domain-containing protein</fullName>
    </recommendedName>
</protein>
<evidence type="ECO:0008006" key="4">
    <source>
        <dbReference type="Google" id="ProtNLM"/>
    </source>
</evidence>
<keyword evidence="1" id="KW-0812">Transmembrane</keyword>
<evidence type="ECO:0000313" key="2">
    <source>
        <dbReference type="EMBL" id="GAA1788260.1"/>
    </source>
</evidence>
<accession>A0ABN2LJ08</accession>
<evidence type="ECO:0000256" key="1">
    <source>
        <dbReference type="SAM" id="Phobius"/>
    </source>
</evidence>
<evidence type="ECO:0000313" key="3">
    <source>
        <dbReference type="Proteomes" id="UP001500218"/>
    </source>
</evidence>
<gene>
    <name evidence="2" type="ORF">GCM10009682_07980</name>
</gene>
<keyword evidence="3" id="KW-1185">Reference proteome</keyword>
<keyword evidence="1" id="KW-0472">Membrane</keyword>
<proteinExistence type="predicted"/>